<keyword evidence="1" id="KW-0732">Signal</keyword>
<sequence>MRVILTVLLAALLALVVQPASAEQVVRVGAYHFPPYVTKPESDAPGGLLPELLGLLNRSQGEYRFVLLPTSTARRYRDFRHARFDMMIFESSAWGWQGVDLTSLDLGIEDAEVYVARAESGRGQDYFSELKGKRLALYSGYHYGFAGFNADQAFLTENYRAMLTYSHDSNLLMVLRGRADIAVVTRSYLQAYLAEHPRQGNGLLVSERVDQEYHHQALVRPGGPLSASALAVLLDDLRRSGDLDLLLRRYYLSMPEGALVTP</sequence>
<organism evidence="2 3">
    <name type="scientific">Pseudomonas indica</name>
    <dbReference type="NCBI Taxonomy" id="137658"/>
    <lineage>
        <taxon>Bacteria</taxon>
        <taxon>Pseudomonadati</taxon>
        <taxon>Pseudomonadota</taxon>
        <taxon>Gammaproteobacteria</taxon>
        <taxon>Pseudomonadales</taxon>
        <taxon>Pseudomonadaceae</taxon>
        <taxon>Pseudomonas</taxon>
    </lineage>
</organism>
<dbReference type="Proteomes" id="UP000198706">
    <property type="component" value="Unassembled WGS sequence"/>
</dbReference>
<dbReference type="Gene3D" id="3.40.190.10">
    <property type="entry name" value="Periplasmic binding protein-like II"/>
    <property type="match status" value="2"/>
</dbReference>
<gene>
    <name evidence="2" type="ORF">SAMN05216186_12321</name>
</gene>
<evidence type="ECO:0000313" key="3">
    <source>
        <dbReference type="Proteomes" id="UP000198706"/>
    </source>
</evidence>
<dbReference type="EMBL" id="FNFD01000023">
    <property type="protein sequence ID" value="SDL52579.1"/>
    <property type="molecule type" value="Genomic_DNA"/>
</dbReference>
<keyword evidence="3" id="KW-1185">Reference proteome</keyword>
<evidence type="ECO:0000313" key="2">
    <source>
        <dbReference type="EMBL" id="SDL52579.1"/>
    </source>
</evidence>
<name>A0A1G9KSE1_9PSED</name>
<protein>
    <submittedName>
        <fullName evidence="2">ABC-type amino acid transport substrate-binding protein</fullName>
    </submittedName>
</protein>
<evidence type="ECO:0000256" key="1">
    <source>
        <dbReference type="SAM" id="SignalP"/>
    </source>
</evidence>
<dbReference type="AlphaFoldDB" id="A0A1G9KSE1"/>
<feature type="chain" id="PRO_5011649829" evidence="1">
    <location>
        <begin position="23"/>
        <end position="262"/>
    </location>
</feature>
<accession>A0A1G9KSE1</accession>
<dbReference type="RefSeq" id="WP_084339188.1">
    <property type="nucleotide sequence ID" value="NZ_FNFD01000023.1"/>
</dbReference>
<dbReference type="SUPFAM" id="SSF53850">
    <property type="entry name" value="Periplasmic binding protein-like II"/>
    <property type="match status" value="1"/>
</dbReference>
<reference evidence="2 3" key="1">
    <citation type="submission" date="2016-10" db="EMBL/GenBank/DDBJ databases">
        <authorList>
            <person name="de Groot N.N."/>
        </authorList>
    </citation>
    <scope>NUCLEOTIDE SEQUENCE [LARGE SCALE GENOMIC DNA]</scope>
    <source>
        <strain evidence="2 3">JCM 21544</strain>
    </source>
</reference>
<feature type="signal peptide" evidence="1">
    <location>
        <begin position="1"/>
        <end position="22"/>
    </location>
</feature>
<dbReference type="STRING" id="137658.SAMN05216186_12321"/>
<proteinExistence type="predicted"/>